<accession>A0ABR0VNF6</accession>
<dbReference type="Gene3D" id="3.40.50.1820">
    <property type="entry name" value="alpha/beta hydrolase"/>
    <property type="match status" value="2"/>
</dbReference>
<keyword evidence="3" id="KW-0645">Protease</keyword>
<dbReference type="InterPro" id="IPR029058">
    <property type="entry name" value="AB_hydrolase_fold"/>
</dbReference>
<evidence type="ECO:0000256" key="4">
    <source>
        <dbReference type="ARBA" id="ARBA00022801"/>
    </source>
</evidence>
<dbReference type="Proteomes" id="UP001318860">
    <property type="component" value="Unassembled WGS sequence"/>
</dbReference>
<protein>
    <recommendedName>
        <fullName evidence="8">Serine carboxypeptidase-like protein</fullName>
    </recommendedName>
</protein>
<dbReference type="EMBL" id="JABTTQ020001016">
    <property type="protein sequence ID" value="KAK6136787.1"/>
    <property type="molecule type" value="Genomic_DNA"/>
</dbReference>
<dbReference type="InterPro" id="IPR001563">
    <property type="entry name" value="Peptidase_S10"/>
</dbReference>
<comment type="similarity">
    <text evidence="1">Belongs to the peptidase S10 family.</text>
</comment>
<organism evidence="6 7">
    <name type="scientific">Rehmannia glutinosa</name>
    <name type="common">Chinese foxglove</name>
    <dbReference type="NCBI Taxonomy" id="99300"/>
    <lineage>
        <taxon>Eukaryota</taxon>
        <taxon>Viridiplantae</taxon>
        <taxon>Streptophyta</taxon>
        <taxon>Embryophyta</taxon>
        <taxon>Tracheophyta</taxon>
        <taxon>Spermatophyta</taxon>
        <taxon>Magnoliopsida</taxon>
        <taxon>eudicotyledons</taxon>
        <taxon>Gunneridae</taxon>
        <taxon>Pentapetalae</taxon>
        <taxon>asterids</taxon>
        <taxon>lamiids</taxon>
        <taxon>Lamiales</taxon>
        <taxon>Orobanchaceae</taxon>
        <taxon>Rehmannieae</taxon>
        <taxon>Rehmannia</taxon>
    </lineage>
</organism>
<dbReference type="Pfam" id="PF00450">
    <property type="entry name" value="Peptidase_S10"/>
    <property type="match status" value="3"/>
</dbReference>
<dbReference type="Gene3D" id="6.10.250.940">
    <property type="match status" value="1"/>
</dbReference>
<reference evidence="6 7" key="1">
    <citation type="journal article" date="2021" name="Comput. Struct. Biotechnol. J.">
        <title>De novo genome assembly of the potent medicinal plant Rehmannia glutinosa using nanopore technology.</title>
        <authorList>
            <person name="Ma L."/>
            <person name="Dong C."/>
            <person name="Song C."/>
            <person name="Wang X."/>
            <person name="Zheng X."/>
            <person name="Niu Y."/>
            <person name="Chen S."/>
            <person name="Feng W."/>
        </authorList>
    </citation>
    <scope>NUCLEOTIDE SEQUENCE [LARGE SCALE GENOMIC DNA]</scope>
    <source>
        <strain evidence="6">DH-2019</strain>
    </source>
</reference>
<gene>
    <name evidence="6" type="ORF">DH2020_029457</name>
</gene>
<evidence type="ECO:0000256" key="5">
    <source>
        <dbReference type="ARBA" id="ARBA00023180"/>
    </source>
</evidence>
<evidence type="ECO:0008006" key="8">
    <source>
        <dbReference type="Google" id="ProtNLM"/>
    </source>
</evidence>
<dbReference type="PANTHER" id="PTHR11802">
    <property type="entry name" value="SERINE PROTEASE FAMILY S10 SERINE CARBOXYPEPTIDASE"/>
    <property type="match status" value="1"/>
</dbReference>
<keyword evidence="2" id="KW-0121">Carboxypeptidase</keyword>
<dbReference type="InterPro" id="IPR033124">
    <property type="entry name" value="Ser_caboxypep_his_AS"/>
</dbReference>
<dbReference type="PROSITE" id="PS00560">
    <property type="entry name" value="CARBOXYPEPT_SER_HIS"/>
    <property type="match status" value="1"/>
</dbReference>
<proteinExistence type="inferred from homology"/>
<name>A0ABR0VNF6_REHGL</name>
<evidence type="ECO:0000256" key="2">
    <source>
        <dbReference type="ARBA" id="ARBA00022645"/>
    </source>
</evidence>
<dbReference type="SUPFAM" id="SSF53474">
    <property type="entry name" value="alpha/beta-Hydrolases"/>
    <property type="match status" value="1"/>
</dbReference>
<keyword evidence="5" id="KW-0325">Glycoprotein</keyword>
<evidence type="ECO:0000256" key="1">
    <source>
        <dbReference type="ARBA" id="ARBA00009431"/>
    </source>
</evidence>
<comment type="caution">
    <text evidence="6">The sequence shown here is derived from an EMBL/GenBank/DDBJ whole genome shotgun (WGS) entry which is preliminary data.</text>
</comment>
<evidence type="ECO:0000256" key="3">
    <source>
        <dbReference type="ARBA" id="ARBA00022670"/>
    </source>
</evidence>
<evidence type="ECO:0000313" key="7">
    <source>
        <dbReference type="Proteomes" id="UP001318860"/>
    </source>
</evidence>
<dbReference type="Gene3D" id="3.40.50.11320">
    <property type="match status" value="1"/>
</dbReference>
<keyword evidence="7" id="KW-1185">Reference proteome</keyword>
<evidence type="ECO:0000313" key="6">
    <source>
        <dbReference type="EMBL" id="KAK6136787.1"/>
    </source>
</evidence>
<sequence>MTSCNGESTKIAARTHRKLDLIRSLPGQPKQRPGFKQYGGYVTVDVSSGRSLYYYFAEAATKPDSKPLILWLNGGPGCSSLLGAMVEIGPFGVNPDGKSLYPRRFAWNKVANTLFLESPAGVGFSYSNSSADYKKSGDKRTGHYIPELMDVILEKNAIRVKGIMIGNGLINQATDDKGVIDFLWTHALISDEVYQQLRKNGSSPAFDLGKIDQYNIYAPLCNSSRSGKARRPRMAYDPCELDYIGSYLNLPVVQEALHANRTKLPYTWEICSSLVGSNWDFKHTPSTMFPIYRRLMSSRLRILLYSGDVDSVVPVTSTRYSIAAMGLRVKKPWSPWYGGDSDEVAGYRVIYDGLSFATIRGAGHMVPQSKPSRAFALLFKFLTSDDI</sequence>
<dbReference type="PANTHER" id="PTHR11802:SF78">
    <property type="entry name" value="CARBOXYPEPTIDASE"/>
    <property type="match status" value="1"/>
</dbReference>
<dbReference type="PRINTS" id="PR00724">
    <property type="entry name" value="CRBOXYPTASEC"/>
</dbReference>
<keyword evidence="4" id="KW-0378">Hydrolase</keyword>